<feature type="transmembrane region" description="Helical" evidence="7">
    <location>
        <begin position="179"/>
        <end position="197"/>
    </location>
</feature>
<dbReference type="PANTHER" id="PTHR23522">
    <property type="entry name" value="BLL5896 PROTEIN"/>
    <property type="match status" value="1"/>
</dbReference>
<dbReference type="EMBL" id="FLUA01000037">
    <property type="protein sequence ID" value="SBV64812.1"/>
    <property type="molecule type" value="Genomic_DNA"/>
</dbReference>
<dbReference type="PANTHER" id="PTHR23522:SF4">
    <property type="entry name" value="NUCLEOSIDE PERMEASE NUPG-RELATED"/>
    <property type="match status" value="1"/>
</dbReference>
<evidence type="ECO:0000256" key="6">
    <source>
        <dbReference type="ARBA" id="ARBA00023136"/>
    </source>
</evidence>
<reference evidence="9" key="1">
    <citation type="submission" date="2016-04" db="EMBL/GenBank/DDBJ databases">
        <authorList>
            <person name="Evans L.H."/>
            <person name="Alamgir A."/>
            <person name="Owens N."/>
            <person name="Weber N.D."/>
            <person name="Virtaneva K."/>
            <person name="Barbian K."/>
            <person name="Babar A."/>
            <person name="Rosenke K."/>
        </authorList>
    </citation>
    <scope>NUCLEOTIDE SEQUENCE</scope>
    <source>
        <strain evidence="9">86-2</strain>
    </source>
</reference>
<gene>
    <name evidence="9" type="primary">yegT</name>
    <name evidence="9" type="ORF">KL86CIT2_390148</name>
</gene>
<feature type="transmembrane region" description="Helical" evidence="7">
    <location>
        <begin position="289"/>
        <end position="309"/>
    </location>
</feature>
<feature type="transmembrane region" description="Helical" evidence="7">
    <location>
        <begin position="352"/>
        <end position="371"/>
    </location>
</feature>
<feature type="domain" description="Major facilitator superfamily (MFS) profile" evidence="8">
    <location>
        <begin position="217"/>
        <end position="440"/>
    </location>
</feature>
<proteinExistence type="predicted"/>
<evidence type="ECO:0000256" key="2">
    <source>
        <dbReference type="ARBA" id="ARBA00022448"/>
    </source>
</evidence>
<feature type="transmembrane region" description="Helical" evidence="7">
    <location>
        <begin position="147"/>
        <end position="167"/>
    </location>
</feature>
<feature type="transmembrane region" description="Helical" evidence="7">
    <location>
        <begin position="259"/>
        <end position="277"/>
    </location>
</feature>
<evidence type="ECO:0000313" key="9">
    <source>
        <dbReference type="EMBL" id="SBV64812.1"/>
    </source>
</evidence>
<protein>
    <submittedName>
        <fullName evidence="9">Putative hydrophilic substrate transporter MFS superfamily</fullName>
    </submittedName>
</protein>
<dbReference type="InterPro" id="IPR036259">
    <property type="entry name" value="MFS_trans_sf"/>
</dbReference>
<feature type="transmembrane region" description="Helical" evidence="7">
    <location>
        <begin position="20"/>
        <end position="44"/>
    </location>
</feature>
<keyword evidence="2" id="KW-0813">Transport</keyword>
<evidence type="ECO:0000256" key="4">
    <source>
        <dbReference type="ARBA" id="ARBA00022692"/>
    </source>
</evidence>
<feature type="transmembrane region" description="Helical" evidence="7">
    <location>
        <begin position="391"/>
        <end position="415"/>
    </location>
</feature>
<evidence type="ECO:0000256" key="5">
    <source>
        <dbReference type="ARBA" id="ARBA00022989"/>
    </source>
</evidence>
<accession>A0A212IDA7</accession>
<evidence type="ECO:0000256" key="1">
    <source>
        <dbReference type="ARBA" id="ARBA00004651"/>
    </source>
</evidence>
<evidence type="ECO:0000256" key="3">
    <source>
        <dbReference type="ARBA" id="ARBA00022475"/>
    </source>
</evidence>
<dbReference type="PROSITE" id="PS50850">
    <property type="entry name" value="MFS"/>
    <property type="match status" value="1"/>
</dbReference>
<dbReference type="Pfam" id="PF03825">
    <property type="entry name" value="Nuc_H_symport"/>
    <property type="match status" value="1"/>
</dbReference>
<dbReference type="GO" id="GO:0015213">
    <property type="term" value="F:uridine transmembrane transporter activity"/>
    <property type="evidence" value="ECO:0007669"/>
    <property type="project" value="TreeGrafter"/>
</dbReference>
<sequence length="440" mass="49213">MVLSMRTLPIMKDLKMKTTVKLSFMMFVEWFIWGAWFVPLWLWLSKSGFSAGEIGWSYACTAIAAILSPILVGSITDRFFSAQKVLAVLMFVGAILMYFAAQQTTFSGFFPLLLAYSLTYMPTIALTNSIAFANVPDVERDFPRIRVMGTIGWIASGLACGFLPQMLGYSDISPTNIPLLITAGSSALLGVFAFFLPDTPPKSTGKMDFKVMLGLDALILLRDKNFLVFFFCSFLFAMPLAFYYIFANGYLTEVGMKNATGWMTLGQFSEIFFMLALPFFTKRFGIKKVLLLGLITAAIRYGFFVYGGAEEYFTYALLFLGILLHGVSYDFYYVTAYIYVDKKAPVHMRTAAQGLITLCCQGFGSLLGYRLGGVMMEKMFAYQEPVNGLTFNWAGMWGFGAVMIAVIAVMFMIFFRESDKEITAIKVDDRDVALKQGEVK</sequence>
<dbReference type="SUPFAM" id="SSF103473">
    <property type="entry name" value="MFS general substrate transporter"/>
    <property type="match status" value="1"/>
</dbReference>
<feature type="transmembrane region" description="Helical" evidence="7">
    <location>
        <begin position="56"/>
        <end position="73"/>
    </location>
</feature>
<dbReference type="InterPro" id="IPR020846">
    <property type="entry name" value="MFS_dom"/>
</dbReference>
<dbReference type="AlphaFoldDB" id="A0A212IDA7"/>
<evidence type="ECO:0000256" key="7">
    <source>
        <dbReference type="SAM" id="Phobius"/>
    </source>
</evidence>
<organism evidence="9">
    <name type="scientific">uncultured Citrobacter sp</name>
    <dbReference type="NCBI Taxonomy" id="200446"/>
    <lineage>
        <taxon>Bacteria</taxon>
        <taxon>Pseudomonadati</taxon>
        <taxon>Pseudomonadota</taxon>
        <taxon>Gammaproteobacteria</taxon>
        <taxon>Enterobacterales</taxon>
        <taxon>Enterobacteriaceae</taxon>
        <taxon>Citrobacter</taxon>
        <taxon>environmental samples</taxon>
    </lineage>
</organism>
<name>A0A212IDA7_9ENTR</name>
<keyword evidence="4 7" id="KW-0812">Transmembrane</keyword>
<evidence type="ECO:0000259" key="8">
    <source>
        <dbReference type="PROSITE" id="PS50850"/>
    </source>
</evidence>
<dbReference type="FunFam" id="1.20.1250.20:FF:000076">
    <property type="entry name" value="Nucleoside transporter YegT"/>
    <property type="match status" value="1"/>
</dbReference>
<feature type="transmembrane region" description="Helical" evidence="7">
    <location>
        <begin position="85"/>
        <end position="101"/>
    </location>
</feature>
<dbReference type="Gene3D" id="1.20.1250.20">
    <property type="entry name" value="MFS general substrate transporter like domains"/>
    <property type="match status" value="2"/>
</dbReference>
<dbReference type="FunFam" id="1.20.1250.20:FF:000074">
    <property type="entry name" value="Nucleoside transporter yegT"/>
    <property type="match status" value="1"/>
</dbReference>
<dbReference type="CDD" id="cd06177">
    <property type="entry name" value="MFS_NHS"/>
    <property type="match status" value="1"/>
</dbReference>
<dbReference type="GO" id="GO:0005886">
    <property type="term" value="C:plasma membrane"/>
    <property type="evidence" value="ECO:0007669"/>
    <property type="project" value="UniProtKB-SubCell"/>
</dbReference>
<dbReference type="GO" id="GO:0015212">
    <property type="term" value="F:cytidine transmembrane transporter activity"/>
    <property type="evidence" value="ECO:0007669"/>
    <property type="project" value="TreeGrafter"/>
</dbReference>
<feature type="transmembrane region" description="Helical" evidence="7">
    <location>
        <begin position="315"/>
        <end position="340"/>
    </location>
</feature>
<feature type="transmembrane region" description="Helical" evidence="7">
    <location>
        <begin position="226"/>
        <end position="247"/>
    </location>
</feature>
<feature type="transmembrane region" description="Helical" evidence="7">
    <location>
        <begin position="113"/>
        <end position="135"/>
    </location>
</feature>
<keyword evidence="6 7" id="KW-0472">Membrane</keyword>
<dbReference type="InterPro" id="IPR004740">
    <property type="entry name" value="Nuc_H_symport"/>
</dbReference>
<comment type="subcellular location">
    <subcellularLocation>
        <location evidence="1">Cell membrane</location>
        <topology evidence="1">Multi-pass membrane protein</topology>
    </subcellularLocation>
</comment>
<keyword evidence="5 7" id="KW-1133">Transmembrane helix</keyword>
<dbReference type="NCBIfam" id="TIGR00889">
    <property type="entry name" value="2A0110"/>
    <property type="match status" value="1"/>
</dbReference>
<keyword evidence="3" id="KW-1003">Cell membrane</keyword>